<dbReference type="Pfam" id="PF04388">
    <property type="entry name" value="Hamartin"/>
    <property type="match status" value="1"/>
</dbReference>
<feature type="region of interest" description="Disordered" evidence="2">
    <location>
        <begin position="659"/>
        <end position="721"/>
    </location>
</feature>
<feature type="compositionally biased region" description="Low complexity" evidence="2">
    <location>
        <begin position="754"/>
        <end position="776"/>
    </location>
</feature>
<dbReference type="AlphaFoldDB" id="A0A167EB81"/>
<feature type="compositionally biased region" description="Polar residues" evidence="2">
    <location>
        <begin position="667"/>
        <end position="682"/>
    </location>
</feature>
<feature type="compositionally biased region" description="Low complexity" evidence="2">
    <location>
        <begin position="683"/>
        <end position="701"/>
    </location>
</feature>
<dbReference type="PANTHER" id="PTHR15154">
    <property type="entry name" value="HAMARTIN"/>
    <property type="match status" value="1"/>
</dbReference>
<dbReference type="PANTHER" id="PTHR15154:SF2">
    <property type="entry name" value="HAMARTIN"/>
    <property type="match status" value="1"/>
</dbReference>
<dbReference type="GO" id="GO:0033596">
    <property type="term" value="C:TSC1-TSC2 complex"/>
    <property type="evidence" value="ECO:0007669"/>
    <property type="project" value="TreeGrafter"/>
</dbReference>
<dbReference type="EMBL" id="CP014502">
    <property type="protein sequence ID" value="ANB13861.1"/>
    <property type="molecule type" value="Genomic_DNA"/>
</dbReference>
<evidence type="ECO:0000313" key="4">
    <source>
        <dbReference type="Proteomes" id="UP000189580"/>
    </source>
</evidence>
<organism evidence="3 4">
    <name type="scientific">Sugiyamaella lignohabitans</name>
    <dbReference type="NCBI Taxonomy" id="796027"/>
    <lineage>
        <taxon>Eukaryota</taxon>
        <taxon>Fungi</taxon>
        <taxon>Dikarya</taxon>
        <taxon>Ascomycota</taxon>
        <taxon>Saccharomycotina</taxon>
        <taxon>Dipodascomycetes</taxon>
        <taxon>Dipodascales</taxon>
        <taxon>Trichomonascaceae</taxon>
        <taxon>Sugiyamaella</taxon>
    </lineage>
</organism>
<protein>
    <submittedName>
        <fullName evidence="3">Uncharacterized protein</fullName>
    </submittedName>
</protein>
<dbReference type="OrthoDB" id="6022054at2759"/>
<proteinExistence type="predicted"/>
<dbReference type="RefSeq" id="XP_018736338.1">
    <property type="nucleotide sequence ID" value="XM_018881907.1"/>
</dbReference>
<feature type="compositionally biased region" description="Polar residues" evidence="2">
    <location>
        <begin position="708"/>
        <end position="721"/>
    </location>
</feature>
<evidence type="ECO:0000256" key="1">
    <source>
        <dbReference type="SAM" id="Coils"/>
    </source>
</evidence>
<evidence type="ECO:0000313" key="3">
    <source>
        <dbReference type="EMBL" id="ANB13861.1"/>
    </source>
</evidence>
<feature type="compositionally biased region" description="Polar residues" evidence="2">
    <location>
        <begin position="1145"/>
        <end position="1161"/>
    </location>
</feature>
<dbReference type="Gene3D" id="1.10.287.1490">
    <property type="match status" value="1"/>
</dbReference>
<dbReference type="GeneID" id="30036985"/>
<feature type="coiled-coil region" evidence="1">
    <location>
        <begin position="886"/>
        <end position="972"/>
    </location>
</feature>
<evidence type="ECO:0000256" key="2">
    <source>
        <dbReference type="SAM" id="MobiDB-lite"/>
    </source>
</evidence>
<dbReference type="GO" id="GO:0051726">
    <property type="term" value="P:regulation of cell cycle"/>
    <property type="evidence" value="ECO:0007669"/>
    <property type="project" value="TreeGrafter"/>
</dbReference>
<dbReference type="Proteomes" id="UP000189580">
    <property type="component" value="Chromosome d"/>
</dbReference>
<name>A0A167EB81_9ASCO</name>
<feature type="compositionally biased region" description="Gly residues" evidence="2">
    <location>
        <begin position="43"/>
        <end position="53"/>
    </location>
</feature>
<accession>A0A167EB81</accession>
<feature type="region of interest" description="Disordered" evidence="2">
    <location>
        <begin position="1108"/>
        <end position="1171"/>
    </location>
</feature>
<keyword evidence="1" id="KW-0175">Coiled coil</keyword>
<feature type="region of interest" description="Disordered" evidence="2">
    <location>
        <begin position="581"/>
        <end position="617"/>
    </location>
</feature>
<feature type="region of interest" description="Disordered" evidence="2">
    <location>
        <begin position="361"/>
        <end position="382"/>
    </location>
</feature>
<feature type="compositionally biased region" description="Basic residues" evidence="2">
    <location>
        <begin position="1162"/>
        <end position="1171"/>
    </location>
</feature>
<feature type="compositionally biased region" description="Polar residues" evidence="2">
    <location>
        <begin position="601"/>
        <end position="615"/>
    </location>
</feature>
<feature type="compositionally biased region" description="Low complexity" evidence="2">
    <location>
        <begin position="54"/>
        <end position="65"/>
    </location>
</feature>
<feature type="region of interest" description="Disordered" evidence="2">
    <location>
        <begin position="38"/>
        <end position="66"/>
    </location>
</feature>
<feature type="compositionally biased region" description="Acidic residues" evidence="2">
    <location>
        <begin position="361"/>
        <end position="371"/>
    </location>
</feature>
<sequence>MASLRFSAESNEELIVTAPRCSLRSVSKSIEALLSSKASATGSGSGAGDGAGTGSTDVGTGSSTSYSLDTETAENIQLYIEKHPPDPAEATRLHDELVRIHKAYVLPESHPDSELYFVRCLIDFVPCLINTDSIEEWFGRYSGPAIDSAGHRNALVKLSREFLLALLLVSTNNNMGSLSDQDNESASKIKSIYLANSRKVAQMILAQYLKGDDGDYSFTSNVDNMLKGKEGMKSEERRRFAKSNAQNILIQYGMKAPVEFLTVVSDRFGESKLRIQLLALLSSYVSQQPPYLFQIRSTPLLDNLYQCLIRDKSSFGLSICATVVAMILPHICDIVVDQLPKLFAIYGRLCSWQLELGSEEDDADAASDEDDEKHSKDETCTTNSSDNWQVLNNLIDIQDARGPIITPLFTFLYGLFPVNLICFIRQPNEYLSESGYKRPFDDFWDKHYIQELSRPCLELHTLNPSMISMTREQELTDKTRWQFMGSAYDIASLCLSLYNPRQDFNKRPSHQVVSISSTSSRPQFRLPFEEVNNLIDPESQQNADGEIISASNLTSDYDTPELVNPAVKRLSVVNVPPSILSRTSSSFDPTATGGPIREDSLTSPSTATNGRNSFLSPGLPSVEALLSDHEKLYSRREILPTLEKRDSMSAIPDELRLDDVVSPTDPGPSTANNSVHNLSVDVNNNKPGTNNNNSTNSSLNTLRRGRSGTISSPAFIPTSQNTTSSAIHSPLLLSQPNQVAAAAASSIAAASANVSAPGTGTTSSPNIPISSPTTGPQSAAIVSHEQLEKQFNLTIAFYQRELLLIQNELEFVSFVEHQTQHRFSELRQKLKDSILANAQVDKLITQNKALKAALEKPELEAAKYQKSLKTYKSERQAYEGSLVQRNKDFRTQINNLNQQLEQVKSELEQITTEKKALLESVKSQEITISKMELDLTAAKERTVLFDSLQKAFEELKQKVEVLERQQENTDKSNPQVDVVQGQLEQLRLAYHGLEADKDKIVTAYDKRIEELEKLVADYETRMNRNNGPPSRESSDISQFIESFKKASEVRYNQLNTAYNELVDRFEDLSVRFREVLLNDEEHKARIDQPVLPKRSLLGYEMVRAEEENVSESNGVTKNIAAQPPQHPHPLVRNTTETRIRGRGGVQNTSNAPVPNSPGSTQSKRRPFRGYG</sequence>
<reference evidence="3 4" key="1">
    <citation type="submission" date="2016-02" db="EMBL/GenBank/DDBJ databases">
        <title>Complete genome sequence and transcriptome regulation of the pentose utilising yeast Sugiyamaella lignohabitans.</title>
        <authorList>
            <person name="Bellasio M."/>
            <person name="Peymann A."/>
            <person name="Valli M."/>
            <person name="Sipitzky M."/>
            <person name="Graf A."/>
            <person name="Sauer M."/>
            <person name="Marx H."/>
            <person name="Mattanovich D."/>
        </authorList>
    </citation>
    <scope>NUCLEOTIDE SEQUENCE [LARGE SCALE GENOMIC DNA]</scope>
    <source>
        <strain evidence="3 4">CBS 10342</strain>
    </source>
</reference>
<dbReference type="GO" id="GO:0032007">
    <property type="term" value="P:negative regulation of TOR signaling"/>
    <property type="evidence" value="ECO:0007669"/>
    <property type="project" value="TreeGrafter"/>
</dbReference>
<feature type="region of interest" description="Disordered" evidence="2">
    <location>
        <begin position="754"/>
        <end position="777"/>
    </location>
</feature>
<dbReference type="KEGG" id="slb:AWJ20_4812"/>
<gene>
    <name evidence="3" type="ORF">AWJ20_4812</name>
</gene>
<dbReference type="InterPro" id="IPR007483">
    <property type="entry name" value="Hamartin"/>
</dbReference>
<keyword evidence="4" id="KW-1185">Reference proteome</keyword>